<dbReference type="PANTHER" id="PTHR14226">
    <property type="entry name" value="NEUROPATHY TARGET ESTERASE/SWISS CHEESE D.MELANOGASTER"/>
    <property type="match status" value="1"/>
</dbReference>
<dbReference type="InterPro" id="IPR050301">
    <property type="entry name" value="NTE"/>
</dbReference>
<dbReference type="AlphaFoldDB" id="A0A1M5X3M5"/>
<feature type="short sequence motif" description="GXSXG" evidence="4">
    <location>
        <begin position="58"/>
        <end position="62"/>
    </location>
</feature>
<keyword evidence="3 4" id="KW-0443">Lipid metabolism</keyword>
<feature type="active site" description="Proton acceptor" evidence="4">
    <location>
        <position position="206"/>
    </location>
</feature>
<evidence type="ECO:0000256" key="2">
    <source>
        <dbReference type="ARBA" id="ARBA00022963"/>
    </source>
</evidence>
<evidence type="ECO:0000313" key="7">
    <source>
        <dbReference type="Proteomes" id="UP000184268"/>
    </source>
</evidence>
<dbReference type="SUPFAM" id="SSF52151">
    <property type="entry name" value="FabD/lysophospholipase-like"/>
    <property type="match status" value="1"/>
</dbReference>
<dbReference type="PROSITE" id="PS51635">
    <property type="entry name" value="PNPLA"/>
    <property type="match status" value="1"/>
</dbReference>
<keyword evidence="1 4" id="KW-0378">Hydrolase</keyword>
<protein>
    <submittedName>
        <fullName evidence="6">NTE family protein</fullName>
    </submittedName>
</protein>
<dbReference type="STRING" id="299255.SAMN02745129_3200"/>
<dbReference type="InterPro" id="IPR002641">
    <property type="entry name" value="PNPLA_dom"/>
</dbReference>
<dbReference type="Gene3D" id="2.40.160.50">
    <property type="entry name" value="membrane protein fhac: a member of the omp85/tpsb transporter family"/>
    <property type="match status" value="1"/>
</dbReference>
<gene>
    <name evidence="6" type="ORF">SAMN02745129_3200</name>
</gene>
<evidence type="ECO:0000313" key="6">
    <source>
        <dbReference type="EMBL" id="SHH94435.1"/>
    </source>
</evidence>
<accession>A0A1M5X3M5</accession>
<proteinExistence type="predicted"/>
<evidence type="ECO:0000256" key="3">
    <source>
        <dbReference type="ARBA" id="ARBA00023098"/>
    </source>
</evidence>
<name>A0A1M5X3M5_9GAMM</name>
<reference evidence="6 7" key="1">
    <citation type="submission" date="2016-11" db="EMBL/GenBank/DDBJ databases">
        <authorList>
            <person name="Jaros S."/>
            <person name="Januszkiewicz K."/>
            <person name="Wedrychowicz H."/>
        </authorList>
    </citation>
    <scope>NUCLEOTIDE SEQUENCE [LARGE SCALE GENOMIC DNA]</scope>
    <source>
        <strain evidence="6 7">DSM 16917</strain>
    </source>
</reference>
<feature type="domain" description="PNPLA" evidence="5">
    <location>
        <begin position="27"/>
        <end position="219"/>
    </location>
</feature>
<feature type="short sequence motif" description="DGA/G" evidence="4">
    <location>
        <begin position="206"/>
        <end position="208"/>
    </location>
</feature>
<dbReference type="CDD" id="cd07205">
    <property type="entry name" value="Pat_PNPLA6_PNPLA7_NTE1_like"/>
    <property type="match status" value="1"/>
</dbReference>
<dbReference type="RefSeq" id="WP_067661065.1">
    <property type="nucleotide sequence ID" value="NZ_FQXG01000005.1"/>
</dbReference>
<dbReference type="PANTHER" id="PTHR14226:SF29">
    <property type="entry name" value="NEUROPATHY TARGET ESTERASE SWS"/>
    <property type="match status" value="1"/>
</dbReference>
<dbReference type="Proteomes" id="UP000184268">
    <property type="component" value="Unassembled WGS sequence"/>
</dbReference>
<evidence type="ECO:0000256" key="4">
    <source>
        <dbReference type="PROSITE-ProRule" id="PRU01161"/>
    </source>
</evidence>
<feature type="short sequence motif" description="GXGXXG" evidence="4">
    <location>
        <begin position="31"/>
        <end position="36"/>
    </location>
</feature>
<dbReference type="GO" id="GO:0016787">
    <property type="term" value="F:hydrolase activity"/>
    <property type="evidence" value="ECO:0007669"/>
    <property type="project" value="UniProtKB-UniRule"/>
</dbReference>
<keyword evidence="2 4" id="KW-0442">Lipid degradation</keyword>
<sequence length="742" mass="81960">MQGWRWLALMLVGVSMTAVAERPKIGVVLSGGGAKGAAHIGVLRTLERNQIPVDYLAGTSMGAYVATLYAVGYSADEIEAIIGSMDFNTGFSDDVPREQRIYRDKAFYDHYPIETKVGFNEGEFTLPKGALQGQTMSSLIRRSLGPVPTVEDFDQLPIPLRTVATDLTDRSAMVFDQGSLAIAMQASMTVPGALAPIQYEDKLLVDGGLVNNLPVDVVKAMGADVVIAVDIGSPLHSRDELNSVIDVLSQLSGYLTNLTRDQQVALMSEKDLLIVPDIGDVGTSDFDKMPLMIQRGEHAAQEMLAQLLPYQVSPAAYQRYQAEKTEKREALFDQAPVITAVDLENASWVDPTVILEALDLPLGTALDSATLEEAISRVYALNQFERVDARIDRHGDEATLVISARNKDWGPNVFDLGLRFEDNFEEELDFGIDVAYSAYNLFDLRTQWRTELNLGTNKRFATELYQPLGRNEMLFSRVGYQYINQRWNVLETEANLIQSLRQSSHDLYAGLGLHLGRAAQVELLYRYEDGELDSIPSGNSSKLAYYHYKGPELLVGYDTLDNGVFPTRGMEWRLSAAYLDSYTRFLPPSGIDGSEHQSLWAYQARWRGAYSLGAHTVSGKVEVESLDQNSLQLSRLTSIGGFLNLSGYYKDALFGNHKGLGTLIYRYDLSNAPFGITLPVSIGASAEAGNIWDSKDDMALDDLIYAGSAFVSTDTRWGPAAFAYGQTDDGNRSIYFFFGKPF</sequence>
<evidence type="ECO:0000256" key="1">
    <source>
        <dbReference type="ARBA" id="ARBA00022801"/>
    </source>
</evidence>
<dbReference type="EMBL" id="FQXG01000005">
    <property type="protein sequence ID" value="SHH94435.1"/>
    <property type="molecule type" value="Genomic_DNA"/>
</dbReference>
<keyword evidence="7" id="KW-1185">Reference proteome</keyword>
<organism evidence="6 7">
    <name type="scientific">Ferrimonas marina</name>
    <dbReference type="NCBI Taxonomy" id="299255"/>
    <lineage>
        <taxon>Bacteria</taxon>
        <taxon>Pseudomonadati</taxon>
        <taxon>Pseudomonadota</taxon>
        <taxon>Gammaproteobacteria</taxon>
        <taxon>Alteromonadales</taxon>
        <taxon>Ferrimonadaceae</taxon>
        <taxon>Ferrimonas</taxon>
    </lineage>
</organism>
<dbReference type="Pfam" id="PF01734">
    <property type="entry name" value="Patatin"/>
    <property type="match status" value="1"/>
</dbReference>
<dbReference type="Gene3D" id="3.40.1090.10">
    <property type="entry name" value="Cytosolic phospholipase A2 catalytic domain"/>
    <property type="match status" value="2"/>
</dbReference>
<feature type="active site" description="Nucleophile" evidence="4">
    <location>
        <position position="60"/>
    </location>
</feature>
<dbReference type="Gene3D" id="3.10.20.310">
    <property type="entry name" value="membrane protein fhac"/>
    <property type="match status" value="1"/>
</dbReference>
<dbReference type="OrthoDB" id="5290098at2"/>
<evidence type="ECO:0000259" key="5">
    <source>
        <dbReference type="PROSITE" id="PS51635"/>
    </source>
</evidence>
<dbReference type="GO" id="GO:0016042">
    <property type="term" value="P:lipid catabolic process"/>
    <property type="evidence" value="ECO:0007669"/>
    <property type="project" value="UniProtKB-UniRule"/>
</dbReference>
<dbReference type="InterPro" id="IPR016035">
    <property type="entry name" value="Acyl_Trfase/lysoPLipase"/>
</dbReference>